<dbReference type="InterPro" id="IPR005338">
    <property type="entry name" value="Anhydro_N_Ac-Mur_kinase"/>
</dbReference>
<dbReference type="SUPFAM" id="SSF53067">
    <property type="entry name" value="Actin-like ATPase domain"/>
    <property type="match status" value="1"/>
</dbReference>
<dbReference type="UniPathway" id="UPA00544"/>
<evidence type="ECO:0000313" key="3">
    <source>
        <dbReference type="EMBL" id="OCI29784.1"/>
    </source>
</evidence>
<dbReference type="RefSeq" id="WP_068627371.1">
    <property type="nucleotide sequence ID" value="NZ_JBIVFZ010000003.1"/>
</dbReference>
<dbReference type="Proteomes" id="UP000076447">
    <property type="component" value="Unassembled WGS sequence"/>
</dbReference>
<evidence type="ECO:0000256" key="1">
    <source>
        <dbReference type="HAMAP-Rule" id="MF_01270"/>
    </source>
</evidence>
<evidence type="ECO:0000313" key="5">
    <source>
        <dbReference type="Proteomes" id="UP000093412"/>
    </source>
</evidence>
<accession>A0A163SDB2</accession>
<dbReference type="GO" id="GO:0009254">
    <property type="term" value="P:peptidoglycan turnover"/>
    <property type="evidence" value="ECO:0007669"/>
    <property type="project" value="UniProtKB-UniRule"/>
</dbReference>
<protein>
    <recommendedName>
        <fullName evidence="1">Anhydro-N-acetylmuramic acid kinase</fullName>
        <ecNumber evidence="1">2.7.1.170</ecNumber>
    </recommendedName>
    <alternativeName>
        <fullName evidence="1">AnhMurNAc kinase</fullName>
    </alternativeName>
</protein>
<comment type="function">
    <text evidence="1">Catalyzes the specific phosphorylation of 1,6-anhydro-N-acetylmuramic acid (anhMurNAc) with the simultaneous cleavage of the 1,6-anhydro ring, generating MurNAc-6-P. Is required for the utilization of anhMurNAc either imported from the medium or derived from its own cell wall murein, and thus plays a role in cell wall recycling.</text>
</comment>
<dbReference type="PANTHER" id="PTHR30605:SF0">
    <property type="entry name" value="ANHYDRO-N-ACETYLMURAMIC ACID KINASE"/>
    <property type="match status" value="1"/>
</dbReference>
<dbReference type="UniPathway" id="UPA00343"/>
<dbReference type="PATRIC" id="fig|43678.3.peg.1043"/>
<keyword evidence="1" id="KW-0067">ATP-binding</keyword>
<dbReference type="HAMAP" id="MF_01270">
    <property type="entry name" value="AnhMurNAc_kinase"/>
    <property type="match status" value="1"/>
</dbReference>
<organism evidence="2 4">
    <name type="scientific">Oerskovia enterophila</name>
    <dbReference type="NCBI Taxonomy" id="43678"/>
    <lineage>
        <taxon>Bacteria</taxon>
        <taxon>Bacillati</taxon>
        <taxon>Actinomycetota</taxon>
        <taxon>Actinomycetes</taxon>
        <taxon>Micrococcales</taxon>
        <taxon>Cellulomonadaceae</taxon>
        <taxon>Oerskovia</taxon>
    </lineage>
</organism>
<dbReference type="GO" id="GO:0016773">
    <property type="term" value="F:phosphotransferase activity, alcohol group as acceptor"/>
    <property type="evidence" value="ECO:0007669"/>
    <property type="project" value="UniProtKB-UniRule"/>
</dbReference>
<dbReference type="STRING" id="43678.OJAG_09960"/>
<dbReference type="PANTHER" id="PTHR30605">
    <property type="entry name" value="ANHYDRO-N-ACETYLMURAMIC ACID KINASE"/>
    <property type="match status" value="1"/>
</dbReference>
<keyword evidence="1" id="KW-0547">Nucleotide-binding</keyword>
<comment type="pathway">
    <text evidence="1">Amino-sugar metabolism; 1,6-anhydro-N-acetylmuramate degradation.</text>
</comment>
<reference evidence="2 4" key="1">
    <citation type="submission" date="2016-01" db="EMBL/GenBank/DDBJ databases">
        <title>Genome sequence of Oerskovia enterophila VJag, an agar and cellulose degrading bacterium.</title>
        <authorList>
            <person name="Poehlein A."/>
            <person name="Jag V."/>
            <person name="Bengelsdorf F."/>
            <person name="Duerre P."/>
            <person name="Daniel R."/>
        </authorList>
    </citation>
    <scope>NUCLEOTIDE SEQUENCE [LARGE SCALE GENOMIC DNA]</scope>
    <source>
        <strain evidence="2 4">VJag</strain>
    </source>
</reference>
<dbReference type="AlphaFoldDB" id="A0A163SDB2"/>
<keyword evidence="1 2" id="KW-0418">Kinase</keyword>
<reference evidence="3 5" key="2">
    <citation type="submission" date="2016-06" db="EMBL/GenBank/DDBJ databases">
        <title>Genome sequence of Oerskovia enterophila DSM 43852.</title>
        <authorList>
            <person name="Poehlein A."/>
            <person name="Jag V."/>
            <person name="Bengelsdorf F.R."/>
            <person name="Daniel R."/>
            <person name="Duerre P."/>
        </authorList>
    </citation>
    <scope>NUCLEOTIDE SEQUENCE [LARGE SCALE GENOMIC DNA]</scope>
    <source>
        <strain evidence="3 5">DSM 43852</strain>
    </source>
</reference>
<dbReference type="GO" id="GO:0097175">
    <property type="term" value="P:1,6-anhydro-N-acetyl-beta-muramic acid catabolic process"/>
    <property type="evidence" value="ECO:0007669"/>
    <property type="project" value="UniProtKB-UniRule"/>
</dbReference>
<comment type="pathway">
    <text evidence="1">Cell wall biogenesis; peptidoglycan recycling.</text>
</comment>
<comment type="catalytic activity">
    <reaction evidence="1">
        <text>1,6-anhydro-N-acetyl-beta-muramate + ATP + H2O = N-acetyl-D-muramate 6-phosphate + ADP + H(+)</text>
        <dbReference type="Rhea" id="RHEA:24952"/>
        <dbReference type="ChEBI" id="CHEBI:15377"/>
        <dbReference type="ChEBI" id="CHEBI:15378"/>
        <dbReference type="ChEBI" id="CHEBI:30616"/>
        <dbReference type="ChEBI" id="CHEBI:58690"/>
        <dbReference type="ChEBI" id="CHEBI:58722"/>
        <dbReference type="ChEBI" id="CHEBI:456216"/>
        <dbReference type="EC" id="2.7.1.170"/>
    </reaction>
</comment>
<dbReference type="InterPro" id="IPR043129">
    <property type="entry name" value="ATPase_NBD"/>
</dbReference>
<evidence type="ECO:0000313" key="2">
    <source>
        <dbReference type="EMBL" id="KZM36283.1"/>
    </source>
</evidence>
<dbReference type="EMBL" id="MAQA01000057">
    <property type="protein sequence ID" value="OCI29784.1"/>
    <property type="molecule type" value="Genomic_DNA"/>
</dbReference>
<keyword evidence="1 2" id="KW-0808">Transferase</keyword>
<proteinExistence type="inferred from homology"/>
<dbReference type="EC" id="2.7.1.170" evidence="1"/>
<keyword evidence="1" id="KW-0119">Carbohydrate metabolism</keyword>
<gene>
    <name evidence="1 2" type="primary">anmK</name>
    <name evidence="3" type="ORF">OERS_35210</name>
    <name evidence="2" type="ORF">OJAG_09960</name>
</gene>
<dbReference type="EMBL" id="LRIE01000055">
    <property type="protein sequence ID" value="KZM36283.1"/>
    <property type="molecule type" value="Genomic_DNA"/>
</dbReference>
<comment type="similarity">
    <text evidence="1">Belongs to the anhydro-N-acetylmuramic acid kinase family.</text>
</comment>
<dbReference type="GO" id="GO:0016301">
    <property type="term" value="F:kinase activity"/>
    <property type="evidence" value="ECO:0007669"/>
    <property type="project" value="UniProtKB-KW"/>
</dbReference>
<comment type="caution">
    <text evidence="2">The sequence shown here is derived from an EMBL/GenBank/DDBJ whole genome shotgun (WGS) entry which is preliminary data.</text>
</comment>
<keyword evidence="5" id="KW-1185">Reference proteome</keyword>
<name>A0A163SDB2_9CELL</name>
<sequence>MIVLGLSSGTSVDAIDAAAADFHLGPDGVLRMRPLGHTEYEWPAALRERILKALPPAPVDMGEVTQLDTLIGQEFGRAGRQAIDDVAGGDVDLVASHGQTLYHWVVGARAHGSLQLGNAAWIAERTRRPVISDFRVADIAAGGQGAPLVSVLDALWLGRDPQSPDGAPAGLSAALNIGGIANVTLVGEVEAPVTGWDTGPGNCLIDLTMRQLTGEPYDRDGALGATGTVDQAALRALLDDPYFAAKAPKSTGRELFDATYVPRKLAAVRPDLTGADLVATLTELTAVTIAEGLLSVAQAAAGHGAPRDPALGETDPQREVRRVVVSGGGAHNPTLLARLRAYLPEGCELLTADQLGMPIDAKEAYLFALLGFLSAHGVAGTAKGEQRRRSTGARRATVLGSLTPPTPLIWPAFTGPIRRLVLANTPFGLAPMPKGTHR</sequence>
<dbReference type="OrthoDB" id="9763949at2"/>
<evidence type="ECO:0000313" key="4">
    <source>
        <dbReference type="Proteomes" id="UP000076447"/>
    </source>
</evidence>
<dbReference type="GO" id="GO:0006040">
    <property type="term" value="P:amino sugar metabolic process"/>
    <property type="evidence" value="ECO:0007669"/>
    <property type="project" value="InterPro"/>
</dbReference>
<dbReference type="GO" id="GO:0005524">
    <property type="term" value="F:ATP binding"/>
    <property type="evidence" value="ECO:0007669"/>
    <property type="project" value="UniProtKB-UniRule"/>
</dbReference>
<feature type="binding site" evidence="1">
    <location>
        <begin position="9"/>
        <end position="16"/>
    </location>
    <ligand>
        <name>ATP</name>
        <dbReference type="ChEBI" id="CHEBI:30616"/>
    </ligand>
</feature>
<dbReference type="Gene3D" id="3.30.420.40">
    <property type="match status" value="2"/>
</dbReference>
<dbReference type="Proteomes" id="UP000093412">
    <property type="component" value="Unassembled WGS sequence"/>
</dbReference>
<dbReference type="Pfam" id="PF03702">
    <property type="entry name" value="AnmK"/>
    <property type="match status" value="1"/>
</dbReference>